<dbReference type="SUPFAM" id="SSF47413">
    <property type="entry name" value="lambda repressor-like DNA-binding domains"/>
    <property type="match status" value="1"/>
</dbReference>
<comment type="caution">
    <text evidence="2">The sequence shown here is derived from an EMBL/GenBank/DDBJ whole genome shotgun (WGS) entry which is preliminary data.</text>
</comment>
<accession>A0A7K0EHQ9</accession>
<dbReference type="GO" id="GO:0003677">
    <property type="term" value="F:DNA binding"/>
    <property type="evidence" value="ECO:0007669"/>
    <property type="project" value="InterPro"/>
</dbReference>
<feature type="domain" description="HTH cro/C1-type" evidence="1">
    <location>
        <begin position="53"/>
        <end position="88"/>
    </location>
</feature>
<name>A0A7K0EHQ9_9BACT</name>
<dbReference type="InterPro" id="IPR010982">
    <property type="entry name" value="Lambda_DNA-bd_dom_sf"/>
</dbReference>
<keyword evidence="3" id="KW-1185">Reference proteome</keyword>
<sequence>MTKDDFFLGEFRRLFEPEVTSSTLNVTSIKQAVDKRLTELNLSENKVIELFAIDYRSLNSIINGTAKRVDLVTAIKLSHFLGIRIDDFIAIYAEQMDAEQIGEIDKARKASFLSSNFDIQQLKSSGFFSSKSTIIDMEQRINKYFGFSDVTEYNQIDAGAAFSRVKKDPIALMRDFWVKSAHTHFIKINNPYPYSRKDLLDILPKIRPYTIDVENGLVSVVRALYRLGVTVIYQPALPNVNVRGATFCIKGKPCIVLTDYQKRYTTLWHVLIHELHHALFDLEELEKWGYHLTGQPDLFLMNDDQADSFARKFLFSKERSRQVEPFINDDIIVKKFAESAQVHSSFVYAYHLFDLREKGYEHAWGSKLANKIPKSESALKTLNTQVFSKETIQGSVDALLQTIFNF</sequence>
<dbReference type="PROSITE" id="PS50943">
    <property type="entry name" value="HTH_CROC1"/>
    <property type="match status" value="1"/>
</dbReference>
<dbReference type="InterPro" id="IPR001387">
    <property type="entry name" value="Cro/C1-type_HTH"/>
</dbReference>
<evidence type="ECO:0000313" key="2">
    <source>
        <dbReference type="EMBL" id="MRS61131.1"/>
    </source>
</evidence>
<dbReference type="Gene3D" id="1.10.260.40">
    <property type="entry name" value="lambda repressor-like DNA-binding domains"/>
    <property type="match status" value="1"/>
</dbReference>
<evidence type="ECO:0000313" key="3">
    <source>
        <dbReference type="Proteomes" id="UP000441754"/>
    </source>
</evidence>
<dbReference type="EMBL" id="WJXZ01000004">
    <property type="protein sequence ID" value="MRS61131.1"/>
    <property type="molecule type" value="Genomic_DNA"/>
</dbReference>
<dbReference type="AlphaFoldDB" id="A0A7K0EHQ9"/>
<dbReference type="OrthoDB" id="9796786at2"/>
<reference evidence="2 3" key="1">
    <citation type="journal article" date="2018" name="Antonie Van Leeuwenhoek">
        <title>Larkinella terrae sp. nov., isolated from soil on Jeju Island, South Korea.</title>
        <authorList>
            <person name="Ten L.N."/>
            <person name="Jeon J."/>
            <person name="Park S.J."/>
            <person name="Park S."/>
            <person name="Lee S.Y."/>
            <person name="Kim M.K."/>
            <person name="Jung H.Y."/>
        </authorList>
    </citation>
    <scope>NUCLEOTIDE SEQUENCE [LARGE SCALE GENOMIC DNA]</scope>
    <source>
        <strain evidence="2 3">KCTC 52001</strain>
    </source>
</reference>
<organism evidence="2 3">
    <name type="scientific">Larkinella terrae</name>
    <dbReference type="NCBI Taxonomy" id="2025311"/>
    <lineage>
        <taxon>Bacteria</taxon>
        <taxon>Pseudomonadati</taxon>
        <taxon>Bacteroidota</taxon>
        <taxon>Cytophagia</taxon>
        <taxon>Cytophagales</taxon>
        <taxon>Spirosomataceae</taxon>
        <taxon>Larkinella</taxon>
    </lineage>
</organism>
<evidence type="ECO:0000259" key="1">
    <source>
        <dbReference type="PROSITE" id="PS50943"/>
    </source>
</evidence>
<dbReference type="RefSeq" id="WP_154174539.1">
    <property type="nucleotide sequence ID" value="NZ_WJXZ01000004.1"/>
</dbReference>
<protein>
    <submittedName>
        <fullName evidence="2">Pirin</fullName>
    </submittedName>
</protein>
<proteinExistence type="predicted"/>
<gene>
    <name evidence="2" type="ORF">GJJ30_07495</name>
</gene>
<dbReference type="Proteomes" id="UP000441754">
    <property type="component" value="Unassembled WGS sequence"/>
</dbReference>